<gene>
    <name evidence="1" type="ORF">PI95_016390</name>
</gene>
<dbReference type="EMBL" id="JTCM02000034">
    <property type="protein sequence ID" value="NEU74093.1"/>
    <property type="molecule type" value="Genomic_DNA"/>
</dbReference>
<proteinExistence type="predicted"/>
<dbReference type="AlphaFoldDB" id="A0A846HAI0"/>
<dbReference type="Gene3D" id="2.40.128.260">
    <property type="entry name" value="Type IV secretion system, VirB10/TraB/TrbI"/>
    <property type="match status" value="1"/>
</dbReference>
<organism evidence="1 2">
    <name type="scientific">Hassallia byssoidea VB512170</name>
    <dbReference type="NCBI Taxonomy" id="1304833"/>
    <lineage>
        <taxon>Bacteria</taxon>
        <taxon>Bacillati</taxon>
        <taxon>Cyanobacteriota</taxon>
        <taxon>Cyanophyceae</taxon>
        <taxon>Nostocales</taxon>
        <taxon>Tolypothrichaceae</taxon>
        <taxon>Hassallia</taxon>
    </lineage>
</organism>
<dbReference type="InterPro" id="IPR042217">
    <property type="entry name" value="T4SS_VirB10/TrbI"/>
</dbReference>
<dbReference type="RefSeq" id="WP_039741320.1">
    <property type="nucleotide sequence ID" value="NZ_JTCM02000034.1"/>
</dbReference>
<name>A0A846HAI0_9CYAN</name>
<evidence type="ECO:0000313" key="1">
    <source>
        <dbReference type="EMBL" id="NEU74093.1"/>
    </source>
</evidence>
<sequence>MTRLNRWKYATAALMSMAISTGAIVPMFVSTPASAQRIYGQSRSVSIPPGVTFPVAYDKDKVVVTPGETVPLTLTVATNIIDSGRNVLVPAGTQIVGQLQPVTRNGQKAVQFVAQELVFASGQRQYINASSPVITRTEKISKGADTGRILTDAAIGAGAASAISLITGDRRIQALEPIGGAAAGAAASVLLRKKQTDVFVLKPEQDLNVTLRSNLVLSRSNY</sequence>
<reference evidence="1 2" key="1">
    <citation type="journal article" date="2015" name="Genome Announc.">
        <title>Draft Genome Sequence of Cyanobacterium Hassallia byssoidea Strain VB512170, Isolated from Monuments in India.</title>
        <authorList>
            <person name="Singh D."/>
            <person name="Chandrababunaidu M.M."/>
            <person name="Panda A."/>
            <person name="Sen D."/>
            <person name="Bhattacharyya S."/>
            <person name="Adhikary S.P."/>
            <person name="Tripathy S."/>
        </authorList>
    </citation>
    <scope>NUCLEOTIDE SEQUENCE [LARGE SCALE GENOMIC DNA]</scope>
    <source>
        <strain evidence="1 2">VB512170</strain>
    </source>
</reference>
<evidence type="ECO:0000313" key="2">
    <source>
        <dbReference type="Proteomes" id="UP000031549"/>
    </source>
</evidence>
<protein>
    <submittedName>
        <fullName evidence="1">Conjugal transfer protein TrbI</fullName>
    </submittedName>
</protein>
<accession>A0A846HAI0</accession>
<dbReference type="Proteomes" id="UP000031549">
    <property type="component" value="Unassembled WGS sequence"/>
</dbReference>
<keyword evidence="2" id="KW-1185">Reference proteome</keyword>
<comment type="caution">
    <text evidence="1">The sequence shown here is derived from an EMBL/GenBank/DDBJ whole genome shotgun (WGS) entry which is preliminary data.</text>
</comment>